<evidence type="ECO:0000313" key="8">
    <source>
        <dbReference type="Proteomes" id="UP000007881"/>
    </source>
</evidence>
<dbReference type="InterPro" id="IPR011330">
    <property type="entry name" value="Glyco_hydro/deAcase_b/a-brl"/>
</dbReference>
<dbReference type="InterPro" id="IPR037090">
    <property type="entry name" value="57_glycoside_trans_central"/>
</dbReference>
<dbReference type="InterPro" id="IPR015293">
    <property type="entry name" value="BE_C"/>
</dbReference>
<dbReference type="PATRIC" id="fig|1142394.8.peg.2482"/>
<evidence type="ECO:0000259" key="5">
    <source>
        <dbReference type="Pfam" id="PF03065"/>
    </source>
</evidence>
<feature type="domain" description="1,4-alpha-glucan branching enzyme C-terminal" evidence="6">
    <location>
        <begin position="463"/>
        <end position="568"/>
    </location>
</feature>
<feature type="active site" description="Nucleophile" evidence="3">
    <location>
        <position position="192"/>
    </location>
</feature>
<evidence type="ECO:0000256" key="3">
    <source>
        <dbReference type="PIRSR" id="PIRSR640042-1"/>
    </source>
</evidence>
<dbReference type="Gene3D" id="3.20.110.10">
    <property type="entry name" value="Glycoside hydrolase 38, N terminal domain"/>
    <property type="match status" value="1"/>
</dbReference>
<keyword evidence="2 4" id="KW-0119">Carbohydrate metabolism</keyword>
<comment type="similarity">
    <text evidence="1 4">Belongs to the glycosyl hydrolase 57 family.</text>
</comment>
<dbReference type="EMBL" id="AP012338">
    <property type="protein sequence ID" value="BAM04561.1"/>
    <property type="molecule type" value="Genomic_DNA"/>
</dbReference>
<organism evidence="7 8">
    <name type="scientific">Phycisphaera mikurensis (strain NBRC 102666 / KCTC 22515 / FYK2301M01)</name>
    <dbReference type="NCBI Taxonomy" id="1142394"/>
    <lineage>
        <taxon>Bacteria</taxon>
        <taxon>Pseudomonadati</taxon>
        <taxon>Planctomycetota</taxon>
        <taxon>Phycisphaerae</taxon>
        <taxon>Phycisphaerales</taxon>
        <taxon>Phycisphaeraceae</taxon>
        <taxon>Phycisphaera</taxon>
    </lineage>
</organism>
<feature type="active site" description="Proton donor" evidence="3">
    <location>
        <position position="383"/>
    </location>
</feature>
<dbReference type="RefSeq" id="WP_014437774.1">
    <property type="nucleotide sequence ID" value="NC_017080.1"/>
</dbReference>
<feature type="domain" description="Glycoside hydrolase family 57 N-terminal" evidence="5">
    <location>
        <begin position="11"/>
        <end position="240"/>
    </location>
</feature>
<dbReference type="InterPro" id="IPR027291">
    <property type="entry name" value="Glyco_hydro_38_N_sf"/>
</dbReference>
<gene>
    <name evidence="7" type="ordered locus">PSMK_24020</name>
</gene>
<dbReference type="HOGENOM" id="CLU_008192_1_0_0"/>
<dbReference type="PANTHER" id="PTHR41695">
    <property type="entry name" value="1,4-ALPHA-GLUCAN BRANCHING ENZYME RV3031-RELATED"/>
    <property type="match status" value="1"/>
</dbReference>
<dbReference type="Proteomes" id="UP000007881">
    <property type="component" value="Chromosome"/>
</dbReference>
<accession>I0IH23</accession>
<dbReference type="GO" id="GO:0003844">
    <property type="term" value="F:1,4-alpha-glucan branching enzyme activity"/>
    <property type="evidence" value="ECO:0007669"/>
    <property type="project" value="InterPro"/>
</dbReference>
<dbReference type="PANTHER" id="PTHR41695:SF1">
    <property type="entry name" value="1,4-ALPHA-GLUCAN BRANCHING ENZYME TK1436"/>
    <property type="match status" value="1"/>
</dbReference>
<dbReference type="Gene3D" id="1.20.1430.10">
    <property type="entry name" value="Families 57/38 glycoside transferase, middle domain"/>
    <property type="match status" value="1"/>
</dbReference>
<evidence type="ECO:0000259" key="6">
    <source>
        <dbReference type="Pfam" id="PF09210"/>
    </source>
</evidence>
<evidence type="ECO:0000313" key="7">
    <source>
        <dbReference type="EMBL" id="BAM04561.1"/>
    </source>
</evidence>
<dbReference type="STRING" id="1142394.PSMK_24020"/>
<dbReference type="GO" id="GO:0030979">
    <property type="term" value="P:alpha-glucan biosynthetic process"/>
    <property type="evidence" value="ECO:0007669"/>
    <property type="project" value="InterPro"/>
</dbReference>
<protein>
    <recommendedName>
        <fullName evidence="9">1,4-alpha-glucan branching enzyme</fullName>
    </recommendedName>
</protein>
<dbReference type="Pfam" id="PF03065">
    <property type="entry name" value="Glyco_hydro_57"/>
    <property type="match status" value="1"/>
</dbReference>
<dbReference type="InterPro" id="IPR028995">
    <property type="entry name" value="Glyco_hydro_57/38_cen_sf"/>
</dbReference>
<dbReference type="KEGG" id="phm:PSMK_24020"/>
<dbReference type="SUPFAM" id="SSF88713">
    <property type="entry name" value="Glycoside hydrolase/deacetylase"/>
    <property type="match status" value="1"/>
</dbReference>
<evidence type="ECO:0000256" key="1">
    <source>
        <dbReference type="ARBA" id="ARBA00006821"/>
    </source>
</evidence>
<dbReference type="eggNOG" id="COG1543">
    <property type="taxonomic scope" value="Bacteria"/>
</dbReference>
<evidence type="ECO:0008006" key="9">
    <source>
        <dbReference type="Google" id="ProtNLM"/>
    </source>
</evidence>
<keyword evidence="8" id="KW-1185">Reference proteome</keyword>
<dbReference type="SUPFAM" id="SSF88688">
    <property type="entry name" value="Families 57/38 glycoside transferase middle domain"/>
    <property type="match status" value="1"/>
</dbReference>
<dbReference type="InterPro" id="IPR004300">
    <property type="entry name" value="Glyco_hydro_57_N"/>
</dbReference>
<proteinExistence type="inferred from homology"/>
<dbReference type="GO" id="GO:0005576">
    <property type="term" value="C:extracellular region"/>
    <property type="evidence" value="ECO:0007669"/>
    <property type="project" value="TreeGrafter"/>
</dbReference>
<dbReference type="InterPro" id="IPR040042">
    <property type="entry name" value="Branching_enz_MT3115-like"/>
</dbReference>
<name>I0IH23_PHYMF</name>
<dbReference type="Pfam" id="PF09210">
    <property type="entry name" value="BE_C"/>
    <property type="match status" value="1"/>
</dbReference>
<reference evidence="7 8" key="1">
    <citation type="submission" date="2012-02" db="EMBL/GenBank/DDBJ databases">
        <title>Complete genome sequence of Phycisphaera mikurensis NBRC 102666.</title>
        <authorList>
            <person name="Ankai A."/>
            <person name="Hosoyama A."/>
            <person name="Terui Y."/>
            <person name="Sekine M."/>
            <person name="Fukai R."/>
            <person name="Kato Y."/>
            <person name="Nakamura S."/>
            <person name="Yamada-Narita S."/>
            <person name="Kawakoshi A."/>
            <person name="Fukunaga Y."/>
            <person name="Yamazaki S."/>
            <person name="Fujita N."/>
        </authorList>
    </citation>
    <scope>NUCLEOTIDE SEQUENCE [LARGE SCALE GENOMIC DNA]</scope>
    <source>
        <strain evidence="8">NBRC 102666 / KCTC 22515 / FYK2301M01</strain>
    </source>
</reference>
<dbReference type="OrthoDB" id="9803279at2"/>
<evidence type="ECO:0000256" key="2">
    <source>
        <dbReference type="ARBA" id="ARBA00023277"/>
    </source>
</evidence>
<dbReference type="AlphaFoldDB" id="I0IH23"/>
<sequence length="569" mass="65261">MSNETLGSFCLVLHGHLPYVLRHGTWPHGEDWLYEAAAETYLPLLGMLDHCVFMNAQPRMTMGLTPVLLEQLDHEVFKTGFEAYLKDRAQKAADDVAEFEKLGNGHLKYLAERWKDFYRGLSTQFEQLGRDIPAAYAKHAREGRLEVLTSNATHAYMPLLNTDDAIRGQIRAGLATSERVLGHRPGGMWFPECAYRPNGVWEPPIPWGKPRVRCGLEHLAADEGIHHFFVESHLIEQSRSEQVFNDGMWCNVGWDEATSYPSRGWRSVNEAHGVNSDGNGLARLWAIGRDQEVCEKVWSGTIGYPADGTYLEFHKQWGPRRGLKYWKITGSKCDLGDKHLYVPDDVPAKIFEHSQHFINSVKDRLRKHRELTGKAGMVTCTFDAELFGHWWAEGVDFIRDVMLTLSADPEVELSTTAAFLDDHFVDKVVTLPEGSWGEEGDHRVWTNEQVDWMWEIEYRCEGTFLRLIHELDHAGDPEVRELLEKAGRELLLLQASDWPFVIRRGQAVDYGIKRFILHVARFETLTDLAEKAAGDRGYLKTLTEVERHAIRDADLHDVIFEKIDLDWWR</sequence>
<evidence type="ECO:0000256" key="4">
    <source>
        <dbReference type="RuleBase" id="RU361196"/>
    </source>
</evidence>